<evidence type="ECO:0000313" key="6">
    <source>
        <dbReference type="Proteomes" id="UP000449547"/>
    </source>
</evidence>
<feature type="region of interest" description="Disordered" evidence="2">
    <location>
        <begin position="35"/>
        <end position="197"/>
    </location>
</feature>
<dbReference type="Gene3D" id="2.30.29.30">
    <property type="entry name" value="Pleckstrin-homology domain (PH domain)/Phosphotyrosine-binding domain (PTB)"/>
    <property type="match status" value="1"/>
</dbReference>
<organism evidence="5 6">
    <name type="scientific">Diutina rugosa</name>
    <name type="common">Yeast</name>
    <name type="synonym">Candida rugosa</name>
    <dbReference type="NCBI Taxonomy" id="5481"/>
    <lineage>
        <taxon>Eukaryota</taxon>
        <taxon>Fungi</taxon>
        <taxon>Dikarya</taxon>
        <taxon>Ascomycota</taxon>
        <taxon>Saccharomycotina</taxon>
        <taxon>Pichiomycetes</taxon>
        <taxon>Debaryomycetaceae</taxon>
        <taxon>Diutina</taxon>
    </lineage>
</organism>
<keyword evidence="6" id="KW-1185">Reference proteome</keyword>
<dbReference type="Proteomes" id="UP000449547">
    <property type="component" value="Unassembled WGS sequence"/>
</dbReference>
<feature type="domain" description="CRIM" evidence="3">
    <location>
        <begin position="336"/>
        <end position="454"/>
    </location>
</feature>
<dbReference type="InterPro" id="IPR011993">
    <property type="entry name" value="PH-like_dom_sf"/>
</dbReference>
<sequence length="802" mass="89244">MAFPLEAMQVLSTLQSIHDNGSQSSPPITFSMARHLHGALDPHPRAVTNNTRKKKRRSRPPPPQAPPPPEPTATKGKSAPSDTENSVSTIEDVPILADQYTIDERQQRPGSAEGEKSGKFAIPKFFKGRTDDTDSDSDIDDGEIKILPGIGDENTDDDGDLTEKDTSMAVPYFGTDESSHPPAEPRPRRSRRRMSDLSALSANSDFGVWVDKNGNPVRKIDSNDALDEDSGITEDSMDDDDSMVSSDSAFTDIDASSMMSSSALPESFIGDSGAFDFGKQKKKPFSDTYSRTSTLSRPHQPSYSAKTVHRERSTASLRKPTLHFEKVDVKAPSTLSSLSSIIHAKLSANTSNPLNYYAFVNSGDGNKMATIGIFIPPQENVVLTIEANENVAVADCIGYVLLKLTEKGEKLSSINPNHWQLELVDEDGEEYGAFGLLNRTKALASYNNPPYLGLKPVLSEADRQKNDQATPLAMEFKNNLAAIESRKTSMVNMGADEHSRSVLRVLVENDLKFIYVHPEDTLGAVLQQYCAREGLDYNKYKFREIDMPAMPNKVASLLSPVHHEAASTGRYFGDDDRVADVAQNAVELVLVGRNNYNSQITPGSYMHLTPAASELRDKLNSTAVTPVAAQRKRHSTAPSHRKTSTKYSLDDFFKQTESSNLSGALWYKWRVWRKKPTMLNKIEKSLIVDGDYIHLAPSEEHQDHMFLPGHDHHHLSHYNYSKFYKQMSEKTSSFHVAHLLKVKQNAKSPSHLKIVVKKVSKDETKDIKKKYFLEAESESQCKDIIDKLHYAQQMYSLSQMNG</sequence>
<evidence type="ECO:0000313" key="5">
    <source>
        <dbReference type="EMBL" id="KAA8902415.1"/>
    </source>
</evidence>
<feature type="compositionally biased region" description="Basic and acidic residues" evidence="2">
    <location>
        <begin position="177"/>
        <end position="187"/>
    </location>
</feature>
<dbReference type="GO" id="GO:0005886">
    <property type="term" value="C:plasma membrane"/>
    <property type="evidence" value="ECO:0007669"/>
    <property type="project" value="TreeGrafter"/>
</dbReference>
<dbReference type="OMA" id="IKCKQSR"/>
<dbReference type="VEuPathDB" id="FungiDB:DIURU_002869"/>
<dbReference type="GeneID" id="54781520"/>
<feature type="region of interest" description="Disordered" evidence="2">
    <location>
        <begin position="286"/>
        <end position="305"/>
    </location>
</feature>
<evidence type="ECO:0000256" key="2">
    <source>
        <dbReference type="SAM" id="MobiDB-lite"/>
    </source>
</evidence>
<gene>
    <name evidence="5" type="ORF">DIURU_002869</name>
</gene>
<dbReference type="InterPro" id="IPR008828">
    <property type="entry name" value="Sin1/Avo1"/>
</dbReference>
<evidence type="ECO:0000259" key="3">
    <source>
        <dbReference type="Pfam" id="PF16978"/>
    </source>
</evidence>
<accession>A0A642UNX7</accession>
<dbReference type="PANTHER" id="PTHR13335">
    <property type="entry name" value="TARGET OF RAPAMYCIN COMPLEX 2 SUBUNIT MAPKAP1"/>
    <property type="match status" value="1"/>
</dbReference>
<dbReference type="GO" id="GO:0031932">
    <property type="term" value="C:TORC2 complex"/>
    <property type="evidence" value="ECO:0007669"/>
    <property type="project" value="InterPro"/>
</dbReference>
<dbReference type="InterPro" id="IPR031567">
    <property type="entry name" value="CRIM_dom"/>
</dbReference>
<feature type="compositionally biased region" description="Acidic residues" evidence="2">
    <location>
        <begin position="224"/>
        <end position="242"/>
    </location>
</feature>
<evidence type="ECO:0008006" key="7">
    <source>
        <dbReference type="Google" id="ProtNLM"/>
    </source>
</evidence>
<dbReference type="EMBL" id="SWFT01000090">
    <property type="protein sequence ID" value="KAA8902415.1"/>
    <property type="molecule type" value="Genomic_DNA"/>
</dbReference>
<reference evidence="5 6" key="1">
    <citation type="submission" date="2019-07" db="EMBL/GenBank/DDBJ databases">
        <title>Genome assembly of two rare yeast pathogens: Diutina rugosa and Trichomonascus ciferrii.</title>
        <authorList>
            <person name="Mixao V."/>
            <person name="Saus E."/>
            <person name="Hansen A."/>
            <person name="Lass-Flor C."/>
            <person name="Gabaldon T."/>
        </authorList>
    </citation>
    <scope>NUCLEOTIDE SEQUENCE [LARGE SCALE GENOMIC DNA]</scope>
    <source>
        <strain evidence="5 6">CBS 613</strain>
    </source>
</reference>
<feature type="domain" description="SIN1-type PH" evidence="4">
    <location>
        <begin position="666"/>
        <end position="791"/>
    </location>
</feature>
<proteinExistence type="inferred from homology"/>
<dbReference type="GO" id="GO:0005546">
    <property type="term" value="F:phosphatidylinositol-4,5-bisphosphate binding"/>
    <property type="evidence" value="ECO:0007669"/>
    <property type="project" value="TreeGrafter"/>
</dbReference>
<comment type="similarity">
    <text evidence="1">Belongs to the SIN1 family.</text>
</comment>
<dbReference type="PANTHER" id="PTHR13335:SF1">
    <property type="entry name" value="TARGET OF RAPAMYCIN COMPLEX 2 SUBUNIT MAPKAP1"/>
    <property type="match status" value="1"/>
</dbReference>
<evidence type="ECO:0000259" key="4">
    <source>
        <dbReference type="Pfam" id="PF16979"/>
    </source>
</evidence>
<feature type="compositionally biased region" description="Polar residues" evidence="2">
    <location>
        <begin position="80"/>
        <end position="89"/>
    </location>
</feature>
<evidence type="ECO:0000256" key="1">
    <source>
        <dbReference type="ARBA" id="ARBA00009407"/>
    </source>
</evidence>
<name>A0A642UNX7_DIURU</name>
<dbReference type="Pfam" id="PF16978">
    <property type="entry name" value="CRIM"/>
    <property type="match status" value="1"/>
</dbReference>
<protein>
    <recommendedName>
        <fullName evidence="7">Sin1 middle CRIM domain-containing protein</fullName>
    </recommendedName>
</protein>
<dbReference type="GO" id="GO:0038203">
    <property type="term" value="P:TORC2 signaling"/>
    <property type="evidence" value="ECO:0007669"/>
    <property type="project" value="TreeGrafter"/>
</dbReference>
<dbReference type="RefSeq" id="XP_034012400.1">
    <property type="nucleotide sequence ID" value="XM_034155567.1"/>
</dbReference>
<feature type="region of interest" description="Disordered" evidence="2">
    <location>
        <begin position="220"/>
        <end position="245"/>
    </location>
</feature>
<dbReference type="OrthoDB" id="241990at2759"/>
<feature type="compositionally biased region" description="Basic and acidic residues" evidence="2">
    <location>
        <begin position="102"/>
        <end position="118"/>
    </location>
</feature>
<comment type="caution">
    <text evidence="5">The sequence shown here is derived from an EMBL/GenBank/DDBJ whole genome shotgun (WGS) entry which is preliminary data.</text>
</comment>
<feature type="compositionally biased region" description="Pro residues" evidence="2">
    <location>
        <begin position="60"/>
        <end position="71"/>
    </location>
</feature>
<dbReference type="AlphaFoldDB" id="A0A642UNX7"/>
<dbReference type="Pfam" id="PF16979">
    <property type="entry name" value="SIN1_PH"/>
    <property type="match status" value="1"/>
</dbReference>
<dbReference type="InterPro" id="IPR031313">
    <property type="entry name" value="Sin1_PH_dom"/>
</dbReference>
<dbReference type="GO" id="GO:0005737">
    <property type="term" value="C:cytoplasm"/>
    <property type="evidence" value="ECO:0007669"/>
    <property type="project" value="TreeGrafter"/>
</dbReference>
<feature type="compositionally biased region" description="Polar residues" evidence="2">
    <location>
        <begin position="287"/>
        <end position="305"/>
    </location>
</feature>